<feature type="compositionally biased region" description="Basic and acidic residues" evidence="1">
    <location>
        <begin position="377"/>
        <end position="388"/>
    </location>
</feature>
<dbReference type="PANTHER" id="PTHR17469:SF1">
    <property type="entry name" value="PROTEIN TESPA1"/>
    <property type="match status" value="1"/>
</dbReference>
<accession>A0AAV6GLB4</accession>
<feature type="compositionally biased region" description="Polar residues" evidence="1">
    <location>
        <begin position="656"/>
        <end position="672"/>
    </location>
</feature>
<feature type="region of interest" description="Disordered" evidence="1">
    <location>
        <begin position="578"/>
        <end position="601"/>
    </location>
</feature>
<feature type="compositionally biased region" description="Polar residues" evidence="1">
    <location>
        <begin position="389"/>
        <end position="412"/>
    </location>
</feature>
<gene>
    <name evidence="3" type="ORF">AALO_G00134350</name>
</gene>
<reference evidence="3" key="1">
    <citation type="submission" date="2020-10" db="EMBL/GenBank/DDBJ databases">
        <title>Chromosome-scale genome assembly of the Allis shad, Alosa alosa.</title>
        <authorList>
            <person name="Margot Z."/>
            <person name="Christophe K."/>
            <person name="Cabau C."/>
            <person name="Louis A."/>
            <person name="Berthelot C."/>
            <person name="Parey E."/>
            <person name="Roest Crollius H."/>
            <person name="Montfort J."/>
            <person name="Robinson-Rechavi M."/>
            <person name="Bucao C."/>
            <person name="Bouchez O."/>
            <person name="Gislard M."/>
            <person name="Lluch J."/>
            <person name="Milhes M."/>
            <person name="Lampietro C."/>
            <person name="Lopez Roques C."/>
            <person name="Donnadieu C."/>
            <person name="Braasch I."/>
            <person name="Desvignes T."/>
            <person name="Postlethwait J."/>
            <person name="Bobe J."/>
            <person name="Guiguen Y."/>
        </authorList>
    </citation>
    <scope>NUCLEOTIDE SEQUENCE</scope>
    <source>
        <strain evidence="3">M-15738</strain>
        <tissue evidence="3">Blood</tissue>
    </source>
</reference>
<dbReference type="EMBL" id="JADWDJ010000010">
    <property type="protein sequence ID" value="KAG5274281.1"/>
    <property type="molecule type" value="Genomic_DNA"/>
</dbReference>
<evidence type="ECO:0000259" key="2">
    <source>
        <dbReference type="SMART" id="SM01257"/>
    </source>
</evidence>
<feature type="compositionally biased region" description="Low complexity" evidence="1">
    <location>
        <begin position="550"/>
        <end position="565"/>
    </location>
</feature>
<dbReference type="InterPro" id="IPR043444">
    <property type="entry name" value="TESPA1-like"/>
</dbReference>
<dbReference type="Pfam" id="PF14722">
    <property type="entry name" value="KRAP_IP3R_bind"/>
    <property type="match status" value="1"/>
</dbReference>
<evidence type="ECO:0000313" key="4">
    <source>
        <dbReference type="Proteomes" id="UP000823561"/>
    </source>
</evidence>
<organism evidence="3 4">
    <name type="scientific">Alosa alosa</name>
    <name type="common">allis shad</name>
    <dbReference type="NCBI Taxonomy" id="278164"/>
    <lineage>
        <taxon>Eukaryota</taxon>
        <taxon>Metazoa</taxon>
        <taxon>Chordata</taxon>
        <taxon>Craniata</taxon>
        <taxon>Vertebrata</taxon>
        <taxon>Euteleostomi</taxon>
        <taxon>Actinopterygii</taxon>
        <taxon>Neopterygii</taxon>
        <taxon>Teleostei</taxon>
        <taxon>Clupei</taxon>
        <taxon>Clupeiformes</taxon>
        <taxon>Clupeoidei</taxon>
        <taxon>Clupeidae</taxon>
        <taxon>Alosa</taxon>
    </lineage>
</organism>
<name>A0AAV6GLB4_9TELE</name>
<feature type="region of interest" description="Disordered" evidence="1">
    <location>
        <begin position="632"/>
        <end position="683"/>
    </location>
</feature>
<sequence>METPSPNVRRHAWVHSSWLTLEETEHQAPYPATTDLHLSTQEDDVFLGVSTGCATGKIETWLQGCGPATGLEEARADPAHLTLESLLKTCNSFEDDLSLGAEATVLHDVARPSVGCRPVLLPPPKSRQKKFTTSTPQQRLSLPLFNMGQSMASSCLSSTTSKTASSISEVLQMCTEDAEETLYQLGFGCDEPQVTARIPSRFFNFPSQLRGINFRLFLESQLRRVSQEDPNLSLASRFRQVEVLTAMANAFYSLYSHVSRTPLQKLAPPEFSFSPAAEKRIGVRFFGSVRSEPRSPVERLKDTVSKMCLFAGSRTSDSTSPHNSPRKRGSIPEIPTQLINTDTKAPGHSELEGGNCAGLAENNMGHVTKVNPNIERGAGKGSERRTSEDMTPQTGLDSTEHSSTLLSGSRKISQDSVNNCRVRLTFSDPGQNQSAVDDANIPENSKRPVTLNLQSHALFQAPMALVPKVTHDIICPPIVEEVHQAPYCSPLDFKTSVPHKCFGGQPISDISITTSPSELNEQTVHCNLQEGEPTNIPKTCSERQSVDGEPSAPSSHPSRSSRVSPCQILVTGWEGEAMHGDTAEDPPFSAVSAQSQTPLSNRRYLSPLKGAEQARLIHEPKHANSFELEEVHSAGEDDVGQSDLGTRASLSLPAIGQNNSLPRGESFQSDSSGYAEDDLHLLP</sequence>
<feature type="compositionally biased region" description="Polar residues" evidence="1">
    <location>
        <begin position="591"/>
        <end position="600"/>
    </location>
</feature>
<dbReference type="SMART" id="SM01257">
    <property type="entry name" value="KRAP_IP3R_bind"/>
    <property type="match status" value="1"/>
</dbReference>
<dbReference type="GO" id="GO:0005102">
    <property type="term" value="F:signaling receptor binding"/>
    <property type="evidence" value="ECO:0007669"/>
    <property type="project" value="InterPro"/>
</dbReference>
<dbReference type="PANTHER" id="PTHR17469">
    <property type="entry name" value="SPERM SPECIFIC ANTIGEN 2-RELATED"/>
    <property type="match status" value="1"/>
</dbReference>
<protein>
    <recommendedName>
        <fullName evidence="2">ITPR-interacting domain-containing protein</fullName>
    </recommendedName>
</protein>
<evidence type="ECO:0000256" key="1">
    <source>
        <dbReference type="SAM" id="MobiDB-lite"/>
    </source>
</evidence>
<comment type="caution">
    <text evidence="3">The sequence shown here is derived from an EMBL/GenBank/DDBJ whole genome shotgun (WGS) entry which is preliminary data.</text>
</comment>
<feature type="region of interest" description="Disordered" evidence="1">
    <location>
        <begin position="312"/>
        <end position="347"/>
    </location>
</feature>
<keyword evidence="4" id="KW-1185">Reference proteome</keyword>
<feature type="domain" description="ITPR-interacting" evidence="2">
    <location>
        <begin position="143"/>
        <end position="308"/>
    </location>
</feature>
<proteinExistence type="predicted"/>
<feature type="region of interest" description="Disordered" evidence="1">
    <location>
        <begin position="369"/>
        <end position="412"/>
    </location>
</feature>
<evidence type="ECO:0000313" key="3">
    <source>
        <dbReference type="EMBL" id="KAG5274281.1"/>
    </source>
</evidence>
<feature type="compositionally biased region" description="Polar residues" evidence="1">
    <location>
        <begin position="313"/>
        <end position="323"/>
    </location>
</feature>
<dbReference type="AlphaFoldDB" id="A0AAV6GLB4"/>
<dbReference type="InterPro" id="IPR029325">
    <property type="entry name" value="ITPR-bd"/>
</dbReference>
<feature type="region of interest" description="Disordered" evidence="1">
    <location>
        <begin position="529"/>
        <end position="565"/>
    </location>
</feature>
<dbReference type="Proteomes" id="UP000823561">
    <property type="component" value="Chromosome 10"/>
</dbReference>